<evidence type="ECO:0000313" key="1">
    <source>
        <dbReference type="EMBL" id="GER92449.1"/>
    </source>
</evidence>
<name>A0A5J4L2C6_9ZZZZ</name>
<reference evidence="1" key="1">
    <citation type="submission" date="2019-10" db="EMBL/GenBank/DDBJ databases">
        <title>Metagenomic sequencing of thiosulfate-disproportionating enrichment culture.</title>
        <authorList>
            <person name="Umezawa K."/>
            <person name="Kojima H."/>
            <person name="Fukui M."/>
        </authorList>
    </citation>
    <scope>NUCLEOTIDE SEQUENCE</scope>
    <source>
        <strain evidence="1">45J</strain>
    </source>
</reference>
<gene>
    <name evidence="1" type="ORF">A45J_0165</name>
</gene>
<sequence>MWIVYSLGNRKYWYASTEELIELSRVFAEHMHCDISEGFINSLVNGWYMMSDSYIERLKDTLDFILSKEVVDEATVMSLSMLRDVLEGGNVVLG</sequence>
<organism evidence="1">
    <name type="scientific">hot springs metagenome</name>
    <dbReference type="NCBI Taxonomy" id="433727"/>
    <lineage>
        <taxon>unclassified sequences</taxon>
        <taxon>metagenomes</taxon>
        <taxon>ecological metagenomes</taxon>
    </lineage>
</organism>
<dbReference type="EMBL" id="BLAB01000001">
    <property type="protein sequence ID" value="GER92449.1"/>
    <property type="molecule type" value="Genomic_DNA"/>
</dbReference>
<protein>
    <submittedName>
        <fullName evidence="1">Uncharacterized protein</fullName>
    </submittedName>
</protein>
<dbReference type="AlphaFoldDB" id="A0A5J4L2C6"/>
<comment type="caution">
    <text evidence="1">The sequence shown here is derived from an EMBL/GenBank/DDBJ whole genome shotgun (WGS) entry which is preliminary data.</text>
</comment>
<proteinExistence type="predicted"/>
<accession>A0A5J4L2C6</accession>